<feature type="transmembrane region" description="Helical" evidence="1">
    <location>
        <begin position="324"/>
        <end position="342"/>
    </location>
</feature>
<sequence length="528" mass="61123">MLPILPSTMRLKEKIAWFLAMGGLLFFHFYRLHLYALNFPNWGDDYAFLELLDYVHQHSWKENVAYIFHFHNDIHRIAYSRIWILIHYALGGNLNFKTAIILANVQMVLILIPFHRFLQKIKRSSWHLVGIACLLFAPFGNLDNFNLIGTLQHTGSILFLVWIAYGLFYEENAIWVIILALFYPFVSTEGIAFLPMVGYVLWTKKSPLKIPFTLLALGVVLLYFHDYVGTASSSGQVSWTLIKGLFIFAGNWALPISDSFRAWFNLLAGIPVLIFFTWRILGSLRINITFPSLLFLQILATGFLICYGRASMGDLELIALSDRFLLYGNTMLVAIYSSLIIHKQQTLQLSWALLLSGTWIIASFFMARRPLLEMNQRWTADLLGAYYFQSSSAYECPPQTMQLLKSPYYEFDRQEIPIQFPDFHVQKTSQISPFISRFQDGRLSLSWNQLPEKNSSSDQRFLVLKQAGTPRKKYYIASLSNDYADRVKHSNMLIYNTLTISHFQVFLLNLPKNQYPTYQYLSPLTITN</sequence>
<evidence type="ECO:0000313" key="3">
    <source>
        <dbReference type="Proteomes" id="UP001318301"/>
    </source>
</evidence>
<feature type="transmembrane region" description="Helical" evidence="1">
    <location>
        <begin position="237"/>
        <end position="256"/>
    </location>
</feature>
<feature type="transmembrane region" description="Helical" evidence="1">
    <location>
        <begin position="15"/>
        <end position="32"/>
    </location>
</feature>
<feature type="transmembrane region" description="Helical" evidence="1">
    <location>
        <begin position="208"/>
        <end position="225"/>
    </location>
</feature>
<evidence type="ECO:0000256" key="1">
    <source>
        <dbReference type="SAM" id="Phobius"/>
    </source>
</evidence>
<keyword evidence="1" id="KW-0812">Transmembrane</keyword>
<name>A0ABX0EUX0_9BACT</name>
<feature type="transmembrane region" description="Helical" evidence="1">
    <location>
        <begin position="94"/>
        <end position="114"/>
    </location>
</feature>
<keyword evidence="3" id="KW-1185">Reference proteome</keyword>
<protein>
    <recommendedName>
        <fullName evidence="4">Glycosyltransferase RgtA/B/C/D-like domain-containing protein</fullName>
    </recommendedName>
</protein>
<feature type="transmembrane region" description="Helical" evidence="1">
    <location>
        <begin position="148"/>
        <end position="168"/>
    </location>
</feature>
<comment type="caution">
    <text evidence="2">The sequence shown here is derived from an EMBL/GenBank/DDBJ whole genome shotgun (WGS) entry which is preliminary data.</text>
</comment>
<feature type="transmembrane region" description="Helical" evidence="1">
    <location>
        <begin position="293"/>
        <end position="312"/>
    </location>
</feature>
<feature type="transmembrane region" description="Helical" evidence="1">
    <location>
        <begin position="349"/>
        <end position="367"/>
    </location>
</feature>
<keyword evidence="1" id="KW-1133">Transmembrane helix</keyword>
<dbReference type="EMBL" id="SEWW01000004">
    <property type="protein sequence ID" value="NGZ44350.1"/>
    <property type="molecule type" value="Genomic_DNA"/>
</dbReference>
<evidence type="ECO:0000313" key="2">
    <source>
        <dbReference type="EMBL" id="NGZ44350.1"/>
    </source>
</evidence>
<accession>A0ABX0EUX0</accession>
<organism evidence="2 3">
    <name type="scientific">Aquirufa beregesia</name>
    <dbReference type="NCBI Taxonomy" id="2516556"/>
    <lineage>
        <taxon>Bacteria</taxon>
        <taxon>Pseudomonadati</taxon>
        <taxon>Bacteroidota</taxon>
        <taxon>Cytophagia</taxon>
        <taxon>Cytophagales</taxon>
        <taxon>Flectobacillaceae</taxon>
        <taxon>Aquirufa</taxon>
    </lineage>
</organism>
<gene>
    <name evidence="2" type="ORF">EWU23_07680</name>
</gene>
<proteinExistence type="predicted"/>
<feature type="transmembrane region" description="Helical" evidence="1">
    <location>
        <begin position="175"/>
        <end position="202"/>
    </location>
</feature>
<reference evidence="2 3" key="1">
    <citation type="submission" date="2019-02" db="EMBL/GenBank/DDBJ databases">
        <title>Genome of a new Bacteroidetes strain.</title>
        <authorList>
            <person name="Pitt A."/>
        </authorList>
    </citation>
    <scope>NUCLEOTIDE SEQUENCE [LARGE SCALE GENOMIC DNA]</scope>
    <source>
        <strain evidence="2 3">50C-KIRBA</strain>
    </source>
</reference>
<dbReference type="RefSeq" id="WP_166230485.1">
    <property type="nucleotide sequence ID" value="NZ_SEWW01000004.1"/>
</dbReference>
<evidence type="ECO:0008006" key="4">
    <source>
        <dbReference type="Google" id="ProtNLM"/>
    </source>
</evidence>
<dbReference type="Proteomes" id="UP001318301">
    <property type="component" value="Unassembled WGS sequence"/>
</dbReference>
<feature type="transmembrane region" description="Helical" evidence="1">
    <location>
        <begin position="262"/>
        <end position="281"/>
    </location>
</feature>
<keyword evidence="1" id="KW-0472">Membrane</keyword>
<feature type="transmembrane region" description="Helical" evidence="1">
    <location>
        <begin position="126"/>
        <end position="142"/>
    </location>
</feature>